<feature type="compositionally biased region" description="Basic and acidic residues" evidence="1">
    <location>
        <begin position="23"/>
        <end position="36"/>
    </location>
</feature>
<feature type="compositionally biased region" description="Basic and acidic residues" evidence="1">
    <location>
        <begin position="1"/>
        <end position="11"/>
    </location>
</feature>
<proteinExistence type="predicted"/>
<gene>
    <name evidence="2" type="ORF">SFRICE_007334</name>
</gene>
<feature type="compositionally biased region" description="Basic and acidic residues" evidence="1">
    <location>
        <begin position="102"/>
        <end position="111"/>
    </location>
</feature>
<reference evidence="2" key="1">
    <citation type="submission" date="2016-07" db="EMBL/GenBank/DDBJ databases">
        <authorList>
            <person name="Bretaudeau A."/>
        </authorList>
    </citation>
    <scope>NUCLEOTIDE SEQUENCE</scope>
    <source>
        <strain evidence="2">Rice</strain>
        <tissue evidence="2">Whole body</tissue>
    </source>
</reference>
<evidence type="ECO:0000313" key="2">
    <source>
        <dbReference type="EMBL" id="SOQ39051.1"/>
    </source>
</evidence>
<evidence type="ECO:0000256" key="1">
    <source>
        <dbReference type="SAM" id="MobiDB-lite"/>
    </source>
</evidence>
<feature type="compositionally biased region" description="Basic residues" evidence="1">
    <location>
        <begin position="37"/>
        <end position="46"/>
    </location>
</feature>
<feature type="region of interest" description="Disordered" evidence="1">
    <location>
        <begin position="1"/>
        <end position="65"/>
    </location>
</feature>
<accession>A0A2H1VE41</accession>
<name>A0A2H1VE41_SPOFR</name>
<protein>
    <submittedName>
        <fullName evidence="2">SFRICE_007334</fullName>
    </submittedName>
</protein>
<feature type="region of interest" description="Disordered" evidence="1">
    <location>
        <begin position="92"/>
        <end position="111"/>
    </location>
</feature>
<organism evidence="2">
    <name type="scientific">Spodoptera frugiperda</name>
    <name type="common">Fall armyworm</name>
    <dbReference type="NCBI Taxonomy" id="7108"/>
    <lineage>
        <taxon>Eukaryota</taxon>
        <taxon>Metazoa</taxon>
        <taxon>Ecdysozoa</taxon>
        <taxon>Arthropoda</taxon>
        <taxon>Hexapoda</taxon>
        <taxon>Insecta</taxon>
        <taxon>Pterygota</taxon>
        <taxon>Neoptera</taxon>
        <taxon>Endopterygota</taxon>
        <taxon>Lepidoptera</taxon>
        <taxon>Glossata</taxon>
        <taxon>Ditrysia</taxon>
        <taxon>Noctuoidea</taxon>
        <taxon>Noctuidae</taxon>
        <taxon>Amphipyrinae</taxon>
        <taxon>Spodoptera</taxon>
    </lineage>
</organism>
<sequence>MENPTVRELRSRSRSKTPFLRSSCDRENCLDSEEHTHHKGGRKTPVKRSTPIKQLNQPASTVTSETITEVEEEITQPVHQTRQATRNAAQLIRTSDYSSEESLDRLKGHSKEVVQNEINSQYERVSTSSQRYTSLSDVTLSPIYTSHGVTHDRSSRIGSPSSYSACSTDSSFAEQALADASLLLELNPNNDHLPSRLYKMAREYWNKYPKTDYTYSPMSKDRVELAPGQVAMPNMSRRSLSQFRVQGPNTSVDEVDRLSATTSWTTSTVRRRYTAIDSSDDESSYPHRNGGAYTAEQRWWITRLLISIVTTITTTTRNTYRKVVGPSHRYPYTDRRPAKASLVSRTAAVAAAPFVFIYSLIKTVVTTTVTTVTETLTPNHVEVNKKYIAQSYQEKAAVKKRWWPWLLLLLLPAFGYGSHYTYENWERLAMPNFTDFRVDLSEFSAIKIPEFSLPNISLPSLDVLPKIKMPEINITLPDIRENLPEVKKTYIEYRDIVQNRMADVSDYVVVVADSCFEEIKKTWRGLFG</sequence>
<dbReference type="EMBL" id="ODYU01002042">
    <property type="protein sequence ID" value="SOQ39051.1"/>
    <property type="molecule type" value="Genomic_DNA"/>
</dbReference>
<dbReference type="AlphaFoldDB" id="A0A2H1VE41"/>